<dbReference type="SUPFAM" id="SSF118290">
    <property type="entry name" value="WRKY DNA-binding domain"/>
    <property type="match status" value="1"/>
</dbReference>
<comment type="subcellular location">
    <subcellularLocation>
        <location evidence="1">Nucleus</location>
    </subcellularLocation>
</comment>
<sequence length="340" mass="38339">MGDSKNLIDELLHGLELARQLQIYLNVSSSSNETREILIQKIISTFEKALEMVNRKRHVNMGESSKQQYPSASGTLAIRISDSPPLSCSPRSEDSDRDFNRDHNASRKRNTLPIRWTKHIRVEPGMAMEGPLDDGYSWRKYGQKDILGAMHPRGYYRCTHRNVLGCLATKQVQRSDEDPTIFEITYRGNHTCTIASNVVGPTLNNPFQTQETNIVNTNPQSLDQQKPPNEQLLNNLRTGLRVQTENLDFQNQSFVPFGNHVLESSFAENFNSPSYVSPANSGISHFSMSPTPSVFPNMASEIIPPATSAANTPTASMEFPFDQFEFDGQNFTFHNSRFFS</sequence>
<evidence type="ECO:0000256" key="1">
    <source>
        <dbReference type="ARBA" id="ARBA00004123"/>
    </source>
</evidence>
<dbReference type="Pfam" id="PF03106">
    <property type="entry name" value="WRKY"/>
    <property type="match status" value="1"/>
</dbReference>
<proteinExistence type="evidence at transcript level"/>
<dbReference type="AlphaFoldDB" id="B3U399"/>
<dbReference type="OMA" id="YYRCTLR"/>
<evidence type="ECO:0000256" key="6">
    <source>
        <dbReference type="ARBA" id="ARBA00060850"/>
    </source>
</evidence>
<evidence type="ECO:0000313" key="12">
    <source>
        <dbReference type="EnsemblPlants" id="AES72446"/>
    </source>
</evidence>
<evidence type="ECO:0000256" key="7">
    <source>
        <dbReference type="SAM" id="MobiDB-lite"/>
    </source>
</evidence>
<dbReference type="SMART" id="SM00774">
    <property type="entry name" value="WRKY"/>
    <property type="match status" value="1"/>
</dbReference>
<comment type="similarity">
    <text evidence="6">Belongs to the WRKY group III family.</text>
</comment>
<dbReference type="GO" id="GO:0010150">
    <property type="term" value="P:leaf senescence"/>
    <property type="evidence" value="ECO:0007669"/>
    <property type="project" value="UniProtKB-ARBA"/>
</dbReference>
<keyword evidence="13" id="KW-1185">Reference proteome</keyword>
<reference evidence="11" key="7">
    <citation type="journal article" date="2018" name="Nat. Plants">
        <title>Whole-genome landscape of Medicago truncatula symbiotic genes.</title>
        <authorList>
            <person name="Pecrix Y."/>
            <person name="Gamas P."/>
            <person name="Carrere S."/>
        </authorList>
    </citation>
    <scope>NUCLEOTIDE SEQUENCE</scope>
    <source>
        <tissue evidence="11">Leaves</tissue>
    </source>
</reference>
<keyword evidence="2" id="KW-0805">Transcription regulation</keyword>
<evidence type="ECO:0000259" key="8">
    <source>
        <dbReference type="PROSITE" id="PS50811"/>
    </source>
</evidence>
<dbReference type="Gramene" id="rna18080">
    <property type="protein sequence ID" value="RHN69592.1"/>
    <property type="gene ID" value="gene18080"/>
</dbReference>
<feature type="region of interest" description="Disordered" evidence="7">
    <location>
        <begin position="80"/>
        <end position="106"/>
    </location>
</feature>
<evidence type="ECO:0000256" key="2">
    <source>
        <dbReference type="ARBA" id="ARBA00023015"/>
    </source>
</evidence>
<dbReference type="EMBL" id="EU526036">
    <property type="protein sequence ID" value="ACD40318.1"/>
    <property type="molecule type" value="mRNA"/>
</dbReference>
<evidence type="ECO:0000313" key="11">
    <source>
        <dbReference type="EMBL" id="RHN69592.1"/>
    </source>
</evidence>
<dbReference type="PaxDb" id="3880-AES72446"/>
<feature type="compositionally biased region" description="Basic and acidic residues" evidence="7">
    <location>
        <begin position="91"/>
        <end position="105"/>
    </location>
</feature>
<dbReference type="KEGG" id="mtr:11428190"/>
<reference evidence="10 13" key="4">
    <citation type="journal article" date="2014" name="BMC Genomics">
        <title>An improved genome release (version Mt4.0) for the model legume Medicago truncatula.</title>
        <authorList>
            <person name="Tang H."/>
            <person name="Krishnakumar V."/>
            <person name="Bidwell S."/>
            <person name="Rosen B."/>
            <person name="Chan A."/>
            <person name="Zhou S."/>
            <person name="Gentzbittel L."/>
            <person name="Childs K.L."/>
            <person name="Yandell M."/>
            <person name="Gundlach H."/>
            <person name="Mayer K.F."/>
            <person name="Schwartz D.C."/>
            <person name="Town C.D."/>
        </authorList>
    </citation>
    <scope>GENOME REANNOTATION</scope>
    <source>
        <strain evidence="12 13">cv. Jemalong A17</strain>
    </source>
</reference>
<dbReference type="OrthoDB" id="1888929at2759"/>
<evidence type="ECO:0000313" key="10">
    <source>
        <dbReference type="EMBL" id="AES72446.1"/>
    </source>
</evidence>
<dbReference type="GO" id="GO:0009751">
    <property type="term" value="P:response to salicylic acid"/>
    <property type="evidence" value="ECO:0007669"/>
    <property type="project" value="UniProtKB-ARBA"/>
</dbReference>
<keyword evidence="4" id="KW-0804">Transcription</keyword>
<name>B3U399_MEDTR</name>
<protein>
    <submittedName>
        <fullName evidence="11">Putative transcription factor WRKY family</fullName>
    </submittedName>
    <submittedName>
        <fullName evidence="10">WRKY family transcription factor</fullName>
    </submittedName>
    <submittedName>
        <fullName evidence="9">WRKY transcription factor WRKY109669</fullName>
    </submittedName>
</protein>
<feature type="domain" description="WRKY" evidence="8">
    <location>
        <begin position="127"/>
        <end position="195"/>
    </location>
</feature>
<reference evidence="9" key="1">
    <citation type="journal article" date="2008" name="BMC Plant Biol.">
        <title>Elicitor-induced transcription factors for metabolic reprogramming of secondary metabolism in Medicago truncatula.</title>
        <authorList>
            <person name="Naoumkina M.A."/>
            <person name="He X."/>
            <person name="Dixon R.A."/>
        </authorList>
    </citation>
    <scope>NUCLEOTIDE SEQUENCE</scope>
</reference>
<dbReference type="FunFam" id="2.20.25.80:FF:000009">
    <property type="entry name" value="WRKY transcription factor 53"/>
    <property type="match status" value="1"/>
</dbReference>
<dbReference type="EMBL" id="CM001219">
    <property type="protein sequence ID" value="AES72446.1"/>
    <property type="molecule type" value="Genomic_DNA"/>
</dbReference>
<dbReference type="InterPro" id="IPR036576">
    <property type="entry name" value="WRKY_dom_sf"/>
</dbReference>
<dbReference type="PANTHER" id="PTHR32096:SF115">
    <property type="entry name" value="WRKY TRANSCRIPTION FACTOR 30-RELATED"/>
    <property type="match status" value="1"/>
</dbReference>
<dbReference type="Proteomes" id="UP000002051">
    <property type="component" value="Chromosome 3"/>
</dbReference>
<dbReference type="eggNOG" id="ENOG502QPRM">
    <property type="taxonomic scope" value="Eukaryota"/>
</dbReference>
<evidence type="ECO:0000313" key="14">
    <source>
        <dbReference type="Proteomes" id="UP000265566"/>
    </source>
</evidence>
<dbReference type="GO" id="GO:0010193">
    <property type="term" value="P:response to ozone"/>
    <property type="evidence" value="ECO:0007669"/>
    <property type="project" value="UniProtKB-ARBA"/>
</dbReference>
<dbReference type="GO" id="GO:0003700">
    <property type="term" value="F:DNA-binding transcription factor activity"/>
    <property type="evidence" value="ECO:0000318"/>
    <property type="project" value="GO_Central"/>
</dbReference>
<keyword evidence="3" id="KW-0238">DNA-binding</keyword>
<dbReference type="PROSITE" id="PS50811">
    <property type="entry name" value="WRKY"/>
    <property type="match status" value="1"/>
</dbReference>
<dbReference type="InterPro" id="IPR044810">
    <property type="entry name" value="WRKY_plant"/>
</dbReference>
<dbReference type="EnsemblPlants" id="AES72446">
    <property type="protein sequence ID" value="AES72446"/>
    <property type="gene ID" value="MTR_3g090860"/>
</dbReference>
<dbReference type="GO" id="GO:0000976">
    <property type="term" value="F:transcription cis-regulatory region binding"/>
    <property type="evidence" value="ECO:0000318"/>
    <property type="project" value="GO_Central"/>
</dbReference>
<evidence type="ECO:0000256" key="3">
    <source>
        <dbReference type="ARBA" id="ARBA00023125"/>
    </source>
</evidence>
<accession>B3U399</accession>
<dbReference type="Gene3D" id="2.20.25.80">
    <property type="entry name" value="WRKY domain"/>
    <property type="match status" value="1"/>
</dbReference>
<evidence type="ECO:0000313" key="9">
    <source>
        <dbReference type="EMBL" id="ACD40318.1"/>
    </source>
</evidence>
<evidence type="ECO:0000256" key="4">
    <source>
        <dbReference type="ARBA" id="ARBA00023163"/>
    </source>
</evidence>
<gene>
    <name evidence="12" type="primary">11428190</name>
    <name evidence="10" type="ordered locus">MTR_3g090860</name>
    <name evidence="11" type="ORF">MtrunA17_Chr3g0126391</name>
</gene>
<evidence type="ECO:0000256" key="5">
    <source>
        <dbReference type="ARBA" id="ARBA00023242"/>
    </source>
</evidence>
<reference evidence="14" key="6">
    <citation type="journal article" date="2018" name="Nat. Plants">
        <title>Whole-genome landscape of Medicago truncatula symbiotic genes.</title>
        <authorList>
            <person name="Pecrix Y."/>
            <person name="Staton S.E."/>
            <person name="Sallet E."/>
            <person name="Lelandais-Briere C."/>
            <person name="Moreau S."/>
            <person name="Carrere S."/>
            <person name="Blein T."/>
            <person name="Jardinaud M.F."/>
            <person name="Latrasse D."/>
            <person name="Zouine M."/>
            <person name="Zahm M."/>
            <person name="Kreplak J."/>
            <person name="Mayjonade B."/>
            <person name="Satge C."/>
            <person name="Perez M."/>
            <person name="Cauet S."/>
            <person name="Marande W."/>
            <person name="Chantry-Darmon C."/>
            <person name="Lopez-Roques C."/>
            <person name="Bouchez O."/>
            <person name="Berard A."/>
            <person name="Debelle F."/>
            <person name="Munos S."/>
            <person name="Bendahmane A."/>
            <person name="Berges H."/>
            <person name="Niebel A."/>
            <person name="Buitink J."/>
            <person name="Frugier F."/>
            <person name="Benhamed M."/>
            <person name="Crespi M."/>
            <person name="Gouzy J."/>
            <person name="Gamas P."/>
        </authorList>
    </citation>
    <scope>NUCLEOTIDE SEQUENCE [LARGE SCALE GENOMIC DNA]</scope>
    <source>
        <strain evidence="14">cv. Jemalong A17</strain>
    </source>
</reference>
<reference evidence="10 13" key="3">
    <citation type="journal article" date="2011" name="Nature">
        <title>The Medicago genome provides insight into the evolution of rhizobial symbioses.</title>
        <authorList>
            <person name="Young N.D."/>
            <person name="Debelle F."/>
            <person name="Oldroyd G.E."/>
            <person name="Geurts R."/>
            <person name="Cannon S.B."/>
            <person name="Udvardi M.K."/>
            <person name="Benedito V.A."/>
            <person name="Mayer K.F."/>
            <person name="Gouzy J."/>
            <person name="Schoof H."/>
            <person name="Van de Peer Y."/>
            <person name="Proost S."/>
            <person name="Cook D.R."/>
            <person name="Meyers B.C."/>
            <person name="Spannagl M."/>
            <person name="Cheung F."/>
            <person name="De Mita S."/>
            <person name="Krishnakumar V."/>
            <person name="Gundlach H."/>
            <person name="Zhou S."/>
            <person name="Mudge J."/>
            <person name="Bharti A.K."/>
            <person name="Murray J.D."/>
            <person name="Naoumkina M.A."/>
            <person name="Rosen B."/>
            <person name="Silverstein K.A."/>
            <person name="Tang H."/>
            <person name="Rombauts S."/>
            <person name="Zhao P.X."/>
            <person name="Zhou P."/>
            <person name="Barbe V."/>
            <person name="Bardou P."/>
            <person name="Bechner M."/>
            <person name="Bellec A."/>
            <person name="Berger A."/>
            <person name="Berges H."/>
            <person name="Bidwell S."/>
            <person name="Bisseling T."/>
            <person name="Choisne N."/>
            <person name="Couloux A."/>
            <person name="Denny R."/>
            <person name="Deshpande S."/>
            <person name="Dai X."/>
            <person name="Doyle J.J."/>
            <person name="Dudez A.M."/>
            <person name="Farmer A.D."/>
            <person name="Fouteau S."/>
            <person name="Franken C."/>
            <person name="Gibelin C."/>
            <person name="Gish J."/>
            <person name="Goldstein S."/>
            <person name="Gonzalez A.J."/>
            <person name="Green P.J."/>
            <person name="Hallab A."/>
            <person name="Hartog M."/>
            <person name="Hua A."/>
            <person name="Humphray S.J."/>
            <person name="Jeong D.H."/>
            <person name="Jing Y."/>
            <person name="Jocker A."/>
            <person name="Kenton S.M."/>
            <person name="Kim D.J."/>
            <person name="Klee K."/>
            <person name="Lai H."/>
            <person name="Lang C."/>
            <person name="Lin S."/>
            <person name="Macmil S.L."/>
            <person name="Magdelenat G."/>
            <person name="Matthews L."/>
            <person name="McCorrison J."/>
            <person name="Monaghan E.L."/>
            <person name="Mun J.H."/>
            <person name="Najar F.Z."/>
            <person name="Nicholson C."/>
            <person name="Noirot C."/>
            <person name="O'Bleness M."/>
            <person name="Paule C.R."/>
            <person name="Poulain J."/>
            <person name="Prion F."/>
            <person name="Qin B."/>
            <person name="Qu C."/>
            <person name="Retzel E.F."/>
            <person name="Riddle C."/>
            <person name="Sallet E."/>
            <person name="Samain S."/>
            <person name="Samson N."/>
            <person name="Sanders I."/>
            <person name="Saurat O."/>
            <person name="Scarpelli C."/>
            <person name="Schiex T."/>
            <person name="Segurens B."/>
            <person name="Severin A.J."/>
            <person name="Sherrier D.J."/>
            <person name="Shi R."/>
            <person name="Sims S."/>
            <person name="Singer S.R."/>
            <person name="Sinharoy S."/>
            <person name="Sterck L."/>
            <person name="Viollet A."/>
            <person name="Wang B.B."/>
            <person name="Wang K."/>
            <person name="Wang M."/>
            <person name="Wang X."/>
            <person name="Warfsmann J."/>
            <person name="Weissenbach J."/>
            <person name="White D.D."/>
            <person name="White J.D."/>
            <person name="Wiley G.B."/>
            <person name="Wincker P."/>
            <person name="Xing Y."/>
            <person name="Yang L."/>
            <person name="Yao Z."/>
            <person name="Ying F."/>
            <person name="Zhai J."/>
            <person name="Zhou L."/>
            <person name="Zuber A."/>
            <person name="Denarie J."/>
            <person name="Dixon R.A."/>
            <person name="May G.D."/>
            <person name="Schwartz D.C."/>
            <person name="Rogers J."/>
            <person name="Quetier F."/>
            <person name="Town C.D."/>
            <person name="Roe B.A."/>
        </authorList>
    </citation>
    <scope>NUCLEOTIDE SEQUENCE [LARGE SCALE GENOMIC DNA]</scope>
    <source>
        <strain evidence="10">A17</strain>
        <strain evidence="12 13">cv. Jemalong A17</strain>
    </source>
</reference>
<keyword evidence="5" id="KW-0539">Nucleus</keyword>
<dbReference type="GO" id="GO:0042542">
    <property type="term" value="P:response to hydrogen peroxide"/>
    <property type="evidence" value="ECO:0007669"/>
    <property type="project" value="UniProtKB-ARBA"/>
</dbReference>
<reference evidence="12" key="5">
    <citation type="submission" date="2015-04" db="UniProtKB">
        <authorList>
            <consortium name="EnsemblPlants"/>
        </authorList>
    </citation>
    <scope>IDENTIFICATION</scope>
    <source>
        <strain evidence="12">cv. Jemalong A17</strain>
    </source>
</reference>
<organism evidence="9">
    <name type="scientific">Medicago truncatula</name>
    <name type="common">Barrel medic</name>
    <name type="synonym">Medicago tribuloides</name>
    <dbReference type="NCBI Taxonomy" id="3880"/>
    <lineage>
        <taxon>Eukaryota</taxon>
        <taxon>Viridiplantae</taxon>
        <taxon>Streptophyta</taxon>
        <taxon>Embryophyta</taxon>
        <taxon>Tracheophyta</taxon>
        <taxon>Spermatophyta</taxon>
        <taxon>Magnoliopsida</taxon>
        <taxon>eudicotyledons</taxon>
        <taxon>Gunneridae</taxon>
        <taxon>Pentapetalae</taxon>
        <taxon>rosids</taxon>
        <taxon>fabids</taxon>
        <taxon>Fabales</taxon>
        <taxon>Fabaceae</taxon>
        <taxon>Papilionoideae</taxon>
        <taxon>50 kb inversion clade</taxon>
        <taxon>NPAAA clade</taxon>
        <taxon>Hologalegina</taxon>
        <taxon>IRL clade</taxon>
        <taxon>Trifolieae</taxon>
        <taxon>Medicago</taxon>
    </lineage>
</organism>
<dbReference type="Proteomes" id="UP000265566">
    <property type="component" value="Chromosome 3"/>
</dbReference>
<dbReference type="EMBL" id="PSQE01000003">
    <property type="protein sequence ID" value="RHN69592.1"/>
    <property type="molecule type" value="Genomic_DNA"/>
</dbReference>
<reference evidence="9" key="2">
    <citation type="submission" date="2008-02" db="EMBL/GenBank/DDBJ databases">
        <authorList>
            <person name="Naoumkina M."/>
            <person name="He X."/>
            <person name="Dixon R.A."/>
        </authorList>
    </citation>
    <scope>NUCLEOTIDE SEQUENCE</scope>
</reference>
<dbReference type="PANTHER" id="PTHR32096">
    <property type="entry name" value="WRKY TRANSCRIPTION FACTOR 30-RELATED-RELATED"/>
    <property type="match status" value="1"/>
</dbReference>
<dbReference type="HOGENOM" id="CLU_058534_0_0_1"/>
<dbReference type="InterPro" id="IPR003657">
    <property type="entry name" value="WRKY_dom"/>
</dbReference>
<dbReference type="GO" id="GO:0005634">
    <property type="term" value="C:nucleus"/>
    <property type="evidence" value="ECO:0000318"/>
    <property type="project" value="GO_Central"/>
</dbReference>
<evidence type="ECO:0000313" key="13">
    <source>
        <dbReference type="Proteomes" id="UP000002051"/>
    </source>
</evidence>